<keyword evidence="1" id="KW-0472">Membrane</keyword>
<keyword evidence="1" id="KW-0812">Transmembrane</keyword>
<feature type="transmembrane region" description="Helical" evidence="1">
    <location>
        <begin position="114"/>
        <end position="130"/>
    </location>
</feature>
<evidence type="ECO:0000313" key="2">
    <source>
        <dbReference type="EMBL" id="MCF2563965.1"/>
    </source>
</evidence>
<evidence type="ECO:0000256" key="1">
    <source>
        <dbReference type="SAM" id="Phobius"/>
    </source>
</evidence>
<feature type="transmembrane region" description="Helical" evidence="1">
    <location>
        <begin position="12"/>
        <end position="30"/>
    </location>
</feature>
<evidence type="ECO:0000313" key="3">
    <source>
        <dbReference type="Proteomes" id="UP001200470"/>
    </source>
</evidence>
<dbReference type="EMBL" id="JADYTN010000014">
    <property type="protein sequence ID" value="MCF2563965.1"/>
    <property type="molecule type" value="Genomic_DNA"/>
</dbReference>
<sequence>MAKTISYLQHWLMMTFWTILTLTLLITVLLRTTDCCATLQVISNPVVEYVVDMVAVCLTIALVPLALRLMYCQSVRRKLPEKYARWAWTRQLLLQSVCAIDAVCYGLFDKASYFYLAIISLLAMVFVYPSQKRCEAETSKSETE</sequence>
<reference evidence="2 3" key="1">
    <citation type="submission" date="2020-12" db="EMBL/GenBank/DDBJ databases">
        <title>Whole genome sequences of gut porcine anaerobes.</title>
        <authorList>
            <person name="Kubasova T."/>
            <person name="Jahodarova E."/>
            <person name="Rychlik I."/>
        </authorList>
    </citation>
    <scope>NUCLEOTIDE SEQUENCE [LARGE SCALE GENOMIC DNA]</scope>
    <source>
        <strain evidence="2 3">An925</strain>
    </source>
</reference>
<proteinExistence type="predicted"/>
<accession>A0ABS9CHE0</accession>
<gene>
    <name evidence="2" type="ORF">I6E12_07550</name>
</gene>
<keyword evidence="1" id="KW-1133">Transmembrane helix</keyword>
<feature type="transmembrane region" description="Helical" evidence="1">
    <location>
        <begin position="92"/>
        <end position="108"/>
    </location>
</feature>
<organism evidence="2 3">
    <name type="scientific">Xylanibacter brevis</name>
    <dbReference type="NCBI Taxonomy" id="83231"/>
    <lineage>
        <taxon>Bacteria</taxon>
        <taxon>Pseudomonadati</taxon>
        <taxon>Bacteroidota</taxon>
        <taxon>Bacteroidia</taxon>
        <taxon>Bacteroidales</taxon>
        <taxon>Prevotellaceae</taxon>
        <taxon>Xylanibacter</taxon>
    </lineage>
</organism>
<name>A0ABS9CHE0_9BACT</name>
<dbReference type="RefSeq" id="WP_301638149.1">
    <property type="nucleotide sequence ID" value="NZ_JADYTN010000014.1"/>
</dbReference>
<comment type="caution">
    <text evidence="2">The sequence shown here is derived from an EMBL/GenBank/DDBJ whole genome shotgun (WGS) entry which is preliminary data.</text>
</comment>
<dbReference type="Proteomes" id="UP001200470">
    <property type="component" value="Unassembled WGS sequence"/>
</dbReference>
<keyword evidence="3" id="KW-1185">Reference proteome</keyword>
<feature type="transmembrane region" description="Helical" evidence="1">
    <location>
        <begin position="50"/>
        <end position="71"/>
    </location>
</feature>
<protein>
    <submittedName>
        <fullName evidence="2">Uncharacterized protein</fullName>
    </submittedName>
</protein>